<evidence type="ECO:0000313" key="3">
    <source>
        <dbReference type="EMBL" id="KAK4230001.1"/>
    </source>
</evidence>
<evidence type="ECO:0000259" key="2">
    <source>
        <dbReference type="Pfam" id="PF24476"/>
    </source>
</evidence>
<dbReference type="PANTHER" id="PTHR35186:SF4">
    <property type="entry name" value="PRION-INHIBITION AND PROPAGATION HELO DOMAIN-CONTAINING PROTEIN"/>
    <property type="match status" value="1"/>
</dbReference>
<feature type="region of interest" description="Disordered" evidence="1">
    <location>
        <begin position="246"/>
        <end position="302"/>
    </location>
</feature>
<dbReference type="PANTHER" id="PTHR35186">
    <property type="entry name" value="ANK_REP_REGION DOMAIN-CONTAINING PROTEIN"/>
    <property type="match status" value="1"/>
</dbReference>
<feature type="compositionally biased region" description="Low complexity" evidence="1">
    <location>
        <begin position="288"/>
        <end position="302"/>
    </location>
</feature>
<keyword evidence="4" id="KW-1185">Reference proteome</keyword>
<name>A0AAN7BUP2_9PEZI</name>
<evidence type="ECO:0000256" key="1">
    <source>
        <dbReference type="SAM" id="MobiDB-lite"/>
    </source>
</evidence>
<organism evidence="3 4">
    <name type="scientific">Podospora fimiseda</name>
    <dbReference type="NCBI Taxonomy" id="252190"/>
    <lineage>
        <taxon>Eukaryota</taxon>
        <taxon>Fungi</taxon>
        <taxon>Dikarya</taxon>
        <taxon>Ascomycota</taxon>
        <taxon>Pezizomycotina</taxon>
        <taxon>Sordariomycetes</taxon>
        <taxon>Sordariomycetidae</taxon>
        <taxon>Sordariales</taxon>
        <taxon>Podosporaceae</taxon>
        <taxon>Podospora</taxon>
    </lineage>
</organism>
<protein>
    <recommendedName>
        <fullName evidence="2">DUF7580 domain-containing protein</fullName>
    </recommendedName>
</protein>
<dbReference type="AlphaFoldDB" id="A0AAN7BUP2"/>
<dbReference type="Pfam" id="PF24476">
    <property type="entry name" value="DUF7580"/>
    <property type="match status" value="1"/>
</dbReference>
<comment type="caution">
    <text evidence="3">The sequence shown here is derived from an EMBL/GenBank/DDBJ whole genome shotgun (WGS) entry which is preliminary data.</text>
</comment>
<dbReference type="Proteomes" id="UP001301958">
    <property type="component" value="Unassembled WGS sequence"/>
</dbReference>
<evidence type="ECO:0000313" key="4">
    <source>
        <dbReference type="Proteomes" id="UP001301958"/>
    </source>
</evidence>
<reference evidence="3" key="2">
    <citation type="submission" date="2023-05" db="EMBL/GenBank/DDBJ databases">
        <authorList>
            <consortium name="Lawrence Berkeley National Laboratory"/>
            <person name="Steindorff A."/>
            <person name="Hensen N."/>
            <person name="Bonometti L."/>
            <person name="Westerberg I."/>
            <person name="Brannstrom I.O."/>
            <person name="Guillou S."/>
            <person name="Cros-Aarteil S."/>
            <person name="Calhoun S."/>
            <person name="Haridas S."/>
            <person name="Kuo A."/>
            <person name="Mondo S."/>
            <person name="Pangilinan J."/>
            <person name="Riley R."/>
            <person name="Labutti K."/>
            <person name="Andreopoulos B."/>
            <person name="Lipzen A."/>
            <person name="Chen C."/>
            <person name="Yanf M."/>
            <person name="Daum C."/>
            <person name="Ng V."/>
            <person name="Clum A."/>
            <person name="Ohm R."/>
            <person name="Martin F."/>
            <person name="Silar P."/>
            <person name="Natvig D."/>
            <person name="Lalanne C."/>
            <person name="Gautier V."/>
            <person name="Ament-Velasquez S.L."/>
            <person name="Kruys A."/>
            <person name="Hutchinson M.I."/>
            <person name="Powell A.J."/>
            <person name="Barry K."/>
            <person name="Miller A.N."/>
            <person name="Grigoriev I.V."/>
            <person name="Debuchy R."/>
            <person name="Gladieux P."/>
            <person name="Thoren M.H."/>
            <person name="Johannesson H."/>
        </authorList>
    </citation>
    <scope>NUCLEOTIDE SEQUENCE</scope>
    <source>
        <strain evidence="3">CBS 990.96</strain>
    </source>
</reference>
<accession>A0AAN7BUP2</accession>
<dbReference type="InterPro" id="IPR056002">
    <property type="entry name" value="DUF7580"/>
</dbReference>
<sequence length="584" mass="65473">MEVPRVVAGAIPAVIFALENYKQCLVPADTVKYEATLETFRMQMYLQKRQVEVTLNNVGIKISHGLLPSKSELERHCKSFPRQANAEFNNIILQMEILLSSLLDRLDMDPEGNPRWSDEPLELVWHWDWRRVKRGLRAPYRDALVKQLQYWNTSLSRVFEKPEIPLDEDGSVVQSPCSRFDPAALGVMQDACILHNTLVGAWQCTCPEHRANLIAPCHFGETGPEFFTLDLCAYDGTWTAVSIHSMEEEEHPAPSQIRPLPTTEPDPEEPKKKKQISFGSFSSHSEEPASAPTPFTFTAQPPWSLEPPNSEMICRVTSLCRYITTARGLNTTGRPPPTGILKLDSNPAKKLILACLQEEDKTGDRKFFRLRDVLASRHPELGPLSRQQRFSLASAATWAVLYLCGTPWLNKDCSLSSFSETIQLAIFPNSHQTRHRPSLGISYSFKSSSTQTQTVDGRTDLQPAKVHNQLLFALGVLLIELCLNKSLSLESLGQHELEGKGKEKATESEAAAGMLDDFQLAVRELDQVYLDAGHSYGHAIQRCLGCEFPGRDSTNLFDSGEFRRSFFNGVVAPVQATYLLNVDE</sequence>
<dbReference type="EMBL" id="MU865303">
    <property type="protein sequence ID" value="KAK4230001.1"/>
    <property type="molecule type" value="Genomic_DNA"/>
</dbReference>
<reference evidence="3" key="1">
    <citation type="journal article" date="2023" name="Mol. Phylogenet. Evol.">
        <title>Genome-scale phylogeny and comparative genomics of the fungal order Sordariales.</title>
        <authorList>
            <person name="Hensen N."/>
            <person name="Bonometti L."/>
            <person name="Westerberg I."/>
            <person name="Brannstrom I.O."/>
            <person name="Guillou S."/>
            <person name="Cros-Aarteil S."/>
            <person name="Calhoun S."/>
            <person name="Haridas S."/>
            <person name="Kuo A."/>
            <person name="Mondo S."/>
            <person name="Pangilinan J."/>
            <person name="Riley R."/>
            <person name="LaButti K."/>
            <person name="Andreopoulos B."/>
            <person name="Lipzen A."/>
            <person name="Chen C."/>
            <person name="Yan M."/>
            <person name="Daum C."/>
            <person name="Ng V."/>
            <person name="Clum A."/>
            <person name="Steindorff A."/>
            <person name="Ohm R.A."/>
            <person name="Martin F."/>
            <person name="Silar P."/>
            <person name="Natvig D.O."/>
            <person name="Lalanne C."/>
            <person name="Gautier V."/>
            <person name="Ament-Velasquez S.L."/>
            <person name="Kruys A."/>
            <person name="Hutchinson M.I."/>
            <person name="Powell A.J."/>
            <person name="Barry K."/>
            <person name="Miller A.N."/>
            <person name="Grigoriev I.V."/>
            <person name="Debuchy R."/>
            <person name="Gladieux P."/>
            <person name="Hiltunen Thoren M."/>
            <person name="Johannesson H."/>
        </authorList>
    </citation>
    <scope>NUCLEOTIDE SEQUENCE</scope>
    <source>
        <strain evidence="3">CBS 990.96</strain>
    </source>
</reference>
<feature type="domain" description="DUF7580" evidence="2">
    <location>
        <begin position="316"/>
        <end position="574"/>
    </location>
</feature>
<proteinExistence type="predicted"/>
<gene>
    <name evidence="3" type="ORF">QBC38DRAFT_452812</name>
</gene>